<sequence length="143" mass="15478">MPSQHPGALSDHEIAAKLREHGLWERKFQVQIEDLEAIAHLLLDLLISSAQSSSANTSPSTPASPSPHLPAAARPAHAHAPSHPPPYKPDQLMRLKIAMREAEHAPRSRTPLLPEGSALREQEGFLGRNDGTVRFLFGPNGGS</sequence>
<gene>
    <name evidence="1" type="ORF">FA95DRAFT_1681912</name>
</gene>
<dbReference type="EMBL" id="MU276018">
    <property type="protein sequence ID" value="KAI0043454.1"/>
    <property type="molecule type" value="Genomic_DNA"/>
</dbReference>
<reference evidence="1" key="1">
    <citation type="submission" date="2021-02" db="EMBL/GenBank/DDBJ databases">
        <authorList>
            <consortium name="DOE Joint Genome Institute"/>
            <person name="Ahrendt S."/>
            <person name="Looney B.P."/>
            <person name="Miyauchi S."/>
            <person name="Morin E."/>
            <person name="Drula E."/>
            <person name="Courty P.E."/>
            <person name="Chicoki N."/>
            <person name="Fauchery L."/>
            <person name="Kohler A."/>
            <person name="Kuo A."/>
            <person name="Labutti K."/>
            <person name="Pangilinan J."/>
            <person name="Lipzen A."/>
            <person name="Riley R."/>
            <person name="Andreopoulos W."/>
            <person name="He G."/>
            <person name="Johnson J."/>
            <person name="Barry K.W."/>
            <person name="Grigoriev I.V."/>
            <person name="Nagy L."/>
            <person name="Hibbett D."/>
            <person name="Henrissat B."/>
            <person name="Matheny P.B."/>
            <person name="Labbe J."/>
            <person name="Martin F."/>
        </authorList>
    </citation>
    <scope>NUCLEOTIDE SEQUENCE</scope>
    <source>
        <strain evidence="1">FP105234-sp</strain>
    </source>
</reference>
<proteinExistence type="predicted"/>
<reference evidence="1" key="2">
    <citation type="journal article" date="2022" name="New Phytol.">
        <title>Evolutionary transition to the ectomycorrhizal habit in the genomes of a hyperdiverse lineage of mushroom-forming fungi.</title>
        <authorList>
            <person name="Looney B."/>
            <person name="Miyauchi S."/>
            <person name="Morin E."/>
            <person name="Drula E."/>
            <person name="Courty P.E."/>
            <person name="Kohler A."/>
            <person name="Kuo A."/>
            <person name="LaButti K."/>
            <person name="Pangilinan J."/>
            <person name="Lipzen A."/>
            <person name="Riley R."/>
            <person name="Andreopoulos W."/>
            <person name="He G."/>
            <person name="Johnson J."/>
            <person name="Nolan M."/>
            <person name="Tritt A."/>
            <person name="Barry K.W."/>
            <person name="Grigoriev I.V."/>
            <person name="Nagy L.G."/>
            <person name="Hibbett D."/>
            <person name="Henrissat B."/>
            <person name="Matheny P.B."/>
            <person name="Labbe J."/>
            <person name="Martin F.M."/>
        </authorList>
    </citation>
    <scope>NUCLEOTIDE SEQUENCE</scope>
    <source>
        <strain evidence="1">FP105234-sp</strain>
    </source>
</reference>
<name>A0ACB8RHQ1_9AGAM</name>
<keyword evidence="2" id="KW-1185">Reference proteome</keyword>
<evidence type="ECO:0000313" key="1">
    <source>
        <dbReference type="EMBL" id="KAI0043454.1"/>
    </source>
</evidence>
<evidence type="ECO:0000313" key="2">
    <source>
        <dbReference type="Proteomes" id="UP000814033"/>
    </source>
</evidence>
<comment type="caution">
    <text evidence="1">The sequence shown here is derived from an EMBL/GenBank/DDBJ whole genome shotgun (WGS) entry which is preliminary data.</text>
</comment>
<organism evidence="1 2">
    <name type="scientific">Auriscalpium vulgare</name>
    <dbReference type="NCBI Taxonomy" id="40419"/>
    <lineage>
        <taxon>Eukaryota</taxon>
        <taxon>Fungi</taxon>
        <taxon>Dikarya</taxon>
        <taxon>Basidiomycota</taxon>
        <taxon>Agaricomycotina</taxon>
        <taxon>Agaricomycetes</taxon>
        <taxon>Russulales</taxon>
        <taxon>Auriscalpiaceae</taxon>
        <taxon>Auriscalpium</taxon>
    </lineage>
</organism>
<protein>
    <submittedName>
        <fullName evidence="1">Uncharacterized protein</fullName>
    </submittedName>
</protein>
<accession>A0ACB8RHQ1</accession>
<dbReference type="Proteomes" id="UP000814033">
    <property type="component" value="Unassembled WGS sequence"/>
</dbReference>